<feature type="compositionally biased region" description="Acidic residues" evidence="1">
    <location>
        <begin position="183"/>
        <end position="192"/>
    </location>
</feature>
<comment type="caution">
    <text evidence="2">The sequence shown here is derived from an EMBL/GenBank/DDBJ whole genome shotgun (WGS) entry which is preliminary data.</text>
</comment>
<sequence>MPSTKAAGTGEATVFPKKVYLLVQHFNRVLEDFKTEPKVWHNVKKLSTFISAHNALGFAEIAATHAADLLRTFYIEEKGIMSIIYGGANLKETAKVTIVQNSLEFVVCEFEIKAVDMETSEFNPLSMLQVYDTDKRPGNVGSEDYDPYRSWLTANSHEGPDFAEELDPHFAQTKVPQWKRRDEEEEGAEDVDMSQVSEVEKVELPELFQDIRSHLRRLDDEQGVLGENSGDGGGGSVVSSVLTLELLEQAGDSGAAVRREFNDSGLDEERELEGGVGENKTVQGHHSLFGPNLEKSGYLITSGDDGYKIPSFLLE</sequence>
<proteinExistence type="predicted"/>
<gene>
    <name evidence="2" type="ORF">GQ43DRAFT_432447</name>
</gene>
<evidence type="ECO:0000313" key="2">
    <source>
        <dbReference type="EMBL" id="KAF2200493.1"/>
    </source>
</evidence>
<evidence type="ECO:0000313" key="3">
    <source>
        <dbReference type="Proteomes" id="UP000799536"/>
    </source>
</evidence>
<protein>
    <submittedName>
        <fullName evidence="2">Uncharacterized protein</fullName>
    </submittedName>
</protein>
<feature type="region of interest" description="Disordered" evidence="1">
    <location>
        <begin position="175"/>
        <end position="194"/>
    </location>
</feature>
<dbReference type="AlphaFoldDB" id="A0A9P4JJA9"/>
<evidence type="ECO:0000256" key="1">
    <source>
        <dbReference type="SAM" id="MobiDB-lite"/>
    </source>
</evidence>
<accession>A0A9P4JJA9</accession>
<dbReference type="EMBL" id="ML994019">
    <property type="protein sequence ID" value="KAF2200493.1"/>
    <property type="molecule type" value="Genomic_DNA"/>
</dbReference>
<reference evidence="2" key="1">
    <citation type="journal article" date="2020" name="Stud. Mycol.">
        <title>101 Dothideomycetes genomes: a test case for predicting lifestyles and emergence of pathogens.</title>
        <authorList>
            <person name="Haridas S."/>
            <person name="Albert R."/>
            <person name="Binder M."/>
            <person name="Bloem J."/>
            <person name="Labutti K."/>
            <person name="Salamov A."/>
            <person name="Andreopoulos B."/>
            <person name="Baker S."/>
            <person name="Barry K."/>
            <person name="Bills G."/>
            <person name="Bluhm B."/>
            <person name="Cannon C."/>
            <person name="Castanera R."/>
            <person name="Culley D."/>
            <person name="Daum C."/>
            <person name="Ezra D."/>
            <person name="Gonzalez J."/>
            <person name="Henrissat B."/>
            <person name="Kuo A."/>
            <person name="Liang C."/>
            <person name="Lipzen A."/>
            <person name="Lutzoni F."/>
            <person name="Magnuson J."/>
            <person name="Mondo S."/>
            <person name="Nolan M."/>
            <person name="Ohm R."/>
            <person name="Pangilinan J."/>
            <person name="Park H.-J."/>
            <person name="Ramirez L."/>
            <person name="Alfaro M."/>
            <person name="Sun H."/>
            <person name="Tritt A."/>
            <person name="Yoshinaga Y."/>
            <person name="Zwiers L.-H."/>
            <person name="Turgeon B."/>
            <person name="Goodwin S."/>
            <person name="Spatafora J."/>
            <person name="Crous P."/>
            <person name="Grigoriev I."/>
        </authorList>
    </citation>
    <scope>NUCLEOTIDE SEQUENCE</scope>
    <source>
        <strain evidence="2">ATCC 74209</strain>
    </source>
</reference>
<dbReference type="Proteomes" id="UP000799536">
    <property type="component" value="Unassembled WGS sequence"/>
</dbReference>
<feature type="region of interest" description="Disordered" evidence="1">
    <location>
        <begin position="266"/>
        <end position="288"/>
    </location>
</feature>
<organism evidence="2 3">
    <name type="scientific">Delitschia confertaspora ATCC 74209</name>
    <dbReference type="NCBI Taxonomy" id="1513339"/>
    <lineage>
        <taxon>Eukaryota</taxon>
        <taxon>Fungi</taxon>
        <taxon>Dikarya</taxon>
        <taxon>Ascomycota</taxon>
        <taxon>Pezizomycotina</taxon>
        <taxon>Dothideomycetes</taxon>
        <taxon>Pleosporomycetidae</taxon>
        <taxon>Pleosporales</taxon>
        <taxon>Delitschiaceae</taxon>
        <taxon>Delitschia</taxon>
    </lineage>
</organism>
<name>A0A9P4JJA9_9PLEO</name>
<keyword evidence="3" id="KW-1185">Reference proteome</keyword>